<evidence type="ECO:0000259" key="6">
    <source>
        <dbReference type="Pfam" id="PF00005"/>
    </source>
</evidence>
<protein>
    <submittedName>
        <fullName evidence="8">ABC transporter G member 21</fullName>
    </submittedName>
</protein>
<sequence length="204" mass="22926">MGSSGAGKTTLMDVLSRRKTIGKVTGDIFLNGHPLDVSFERITGYVEQTDVHNPGLKTRTSTEDKYAYVEDLFEMMDMTELGDALIGDMDSGVGISVEERKRLTIGKDLKWDVDDDTQKFAEPTSGLDAQSSYNIIKFIRTLADNGMPLVCTIHQPSPILFENFDRLLLLARGGRTVYFERLERTRRRFWGIRRGLGSVISVLI</sequence>
<comment type="caution">
    <text evidence="8">The sequence shown here is derived from an EMBL/GenBank/DDBJ whole genome shotgun (WGS) entry which is preliminary data.</text>
</comment>
<keyword evidence="2" id="KW-0813">Transport</keyword>
<reference evidence="8" key="1">
    <citation type="submission" date="2020-05" db="EMBL/GenBank/DDBJ databases">
        <title>Phylogenomic resolution of chytrid fungi.</title>
        <authorList>
            <person name="Stajich J.E."/>
            <person name="Amses K."/>
            <person name="Simmons R."/>
            <person name="Seto K."/>
            <person name="Myers J."/>
            <person name="Bonds A."/>
            <person name="Quandt C.A."/>
            <person name="Barry K."/>
            <person name="Liu P."/>
            <person name="Grigoriev I."/>
            <person name="Longcore J.E."/>
            <person name="James T.Y."/>
        </authorList>
    </citation>
    <scope>NUCLEOTIDE SEQUENCE</scope>
    <source>
        <strain evidence="8">JEL0318</strain>
    </source>
</reference>
<feature type="domain" description="ABC transporter" evidence="6">
    <location>
        <begin position="1"/>
        <end position="105"/>
    </location>
</feature>
<evidence type="ECO:0000256" key="4">
    <source>
        <dbReference type="ARBA" id="ARBA00022989"/>
    </source>
</evidence>
<dbReference type="GO" id="GO:0140359">
    <property type="term" value="F:ABC-type transporter activity"/>
    <property type="evidence" value="ECO:0007669"/>
    <property type="project" value="InterPro"/>
</dbReference>
<keyword evidence="3" id="KW-0812">Transmembrane</keyword>
<dbReference type="Proteomes" id="UP001212841">
    <property type="component" value="Unassembled WGS sequence"/>
</dbReference>
<dbReference type="InterPro" id="IPR027417">
    <property type="entry name" value="P-loop_NTPase"/>
</dbReference>
<gene>
    <name evidence="8" type="primary">ABCG21</name>
    <name evidence="8" type="ORF">HK097_000778</name>
</gene>
<dbReference type="Gene3D" id="3.40.50.300">
    <property type="entry name" value="P-loop containing nucleotide triphosphate hydrolases"/>
    <property type="match status" value="1"/>
</dbReference>
<keyword evidence="9" id="KW-1185">Reference proteome</keyword>
<evidence type="ECO:0000259" key="7">
    <source>
        <dbReference type="Pfam" id="PF19055"/>
    </source>
</evidence>
<comment type="subcellular location">
    <subcellularLocation>
        <location evidence="1">Membrane</location>
        <topology evidence="1">Multi-pass membrane protein</topology>
    </subcellularLocation>
</comment>
<dbReference type="GO" id="GO:0016020">
    <property type="term" value="C:membrane"/>
    <property type="evidence" value="ECO:0007669"/>
    <property type="project" value="UniProtKB-SubCell"/>
</dbReference>
<feature type="non-terminal residue" evidence="8">
    <location>
        <position position="1"/>
    </location>
</feature>
<keyword evidence="4" id="KW-1133">Transmembrane helix</keyword>
<evidence type="ECO:0000256" key="3">
    <source>
        <dbReference type="ARBA" id="ARBA00022692"/>
    </source>
</evidence>
<dbReference type="GO" id="GO:0005524">
    <property type="term" value="F:ATP binding"/>
    <property type="evidence" value="ECO:0007669"/>
    <property type="project" value="InterPro"/>
</dbReference>
<evidence type="ECO:0000256" key="1">
    <source>
        <dbReference type="ARBA" id="ARBA00004141"/>
    </source>
</evidence>
<evidence type="ECO:0000313" key="8">
    <source>
        <dbReference type="EMBL" id="KAJ3046524.1"/>
    </source>
</evidence>
<dbReference type="Pfam" id="PF00005">
    <property type="entry name" value="ABC_tran"/>
    <property type="match status" value="1"/>
</dbReference>
<dbReference type="AlphaFoldDB" id="A0AAD5S821"/>
<evidence type="ECO:0000256" key="2">
    <source>
        <dbReference type="ARBA" id="ARBA00022448"/>
    </source>
</evidence>
<organism evidence="8 9">
    <name type="scientific">Rhizophlyctis rosea</name>
    <dbReference type="NCBI Taxonomy" id="64517"/>
    <lineage>
        <taxon>Eukaryota</taxon>
        <taxon>Fungi</taxon>
        <taxon>Fungi incertae sedis</taxon>
        <taxon>Chytridiomycota</taxon>
        <taxon>Chytridiomycota incertae sedis</taxon>
        <taxon>Chytridiomycetes</taxon>
        <taxon>Rhizophlyctidales</taxon>
        <taxon>Rhizophlyctidaceae</taxon>
        <taxon>Rhizophlyctis</taxon>
    </lineage>
</organism>
<dbReference type="GO" id="GO:0016887">
    <property type="term" value="F:ATP hydrolysis activity"/>
    <property type="evidence" value="ECO:0007669"/>
    <property type="project" value="InterPro"/>
</dbReference>
<keyword evidence="5" id="KW-0472">Membrane</keyword>
<feature type="domain" description="ABC transporter family G" evidence="7">
    <location>
        <begin position="154"/>
        <end position="190"/>
    </location>
</feature>
<evidence type="ECO:0000256" key="5">
    <source>
        <dbReference type="ARBA" id="ARBA00023136"/>
    </source>
</evidence>
<dbReference type="InterPro" id="IPR043926">
    <property type="entry name" value="ABCG_dom"/>
</dbReference>
<proteinExistence type="predicted"/>
<dbReference type="EMBL" id="JADGJD010001149">
    <property type="protein sequence ID" value="KAJ3046524.1"/>
    <property type="molecule type" value="Genomic_DNA"/>
</dbReference>
<evidence type="ECO:0000313" key="9">
    <source>
        <dbReference type="Proteomes" id="UP001212841"/>
    </source>
</evidence>
<dbReference type="Pfam" id="PF19055">
    <property type="entry name" value="ABC2_membrane_7"/>
    <property type="match status" value="1"/>
</dbReference>
<accession>A0AAD5S821</accession>
<dbReference type="InterPro" id="IPR003439">
    <property type="entry name" value="ABC_transporter-like_ATP-bd"/>
</dbReference>
<name>A0AAD5S821_9FUNG</name>
<dbReference type="PANTHER" id="PTHR19241">
    <property type="entry name" value="ATP-BINDING CASSETTE TRANSPORTER"/>
    <property type="match status" value="1"/>
</dbReference>
<dbReference type="SUPFAM" id="SSF52540">
    <property type="entry name" value="P-loop containing nucleoside triphosphate hydrolases"/>
    <property type="match status" value="1"/>
</dbReference>